<evidence type="ECO:0000313" key="4">
    <source>
        <dbReference type="EMBL" id="GBB96945.1"/>
    </source>
</evidence>
<organism evidence="4 5">
    <name type="scientific">Rhizophagus clarus</name>
    <dbReference type="NCBI Taxonomy" id="94130"/>
    <lineage>
        <taxon>Eukaryota</taxon>
        <taxon>Fungi</taxon>
        <taxon>Fungi incertae sedis</taxon>
        <taxon>Mucoromycota</taxon>
        <taxon>Glomeromycotina</taxon>
        <taxon>Glomeromycetes</taxon>
        <taxon>Glomerales</taxon>
        <taxon>Glomeraceae</taxon>
        <taxon>Rhizophagus</taxon>
    </lineage>
</organism>
<dbReference type="GO" id="GO:0003676">
    <property type="term" value="F:nucleic acid binding"/>
    <property type="evidence" value="ECO:0007669"/>
    <property type="project" value="InterPro"/>
</dbReference>
<dbReference type="SUPFAM" id="SSF56219">
    <property type="entry name" value="DNase I-like"/>
    <property type="match status" value="1"/>
</dbReference>
<feature type="domain" description="Reverse transcriptase" evidence="2">
    <location>
        <begin position="698"/>
        <end position="1000"/>
    </location>
</feature>
<dbReference type="PROSITE" id="PS50878">
    <property type="entry name" value="RT_POL"/>
    <property type="match status" value="1"/>
</dbReference>
<dbReference type="InterPro" id="IPR036397">
    <property type="entry name" value="RNaseH_sf"/>
</dbReference>
<dbReference type="GO" id="GO:0004523">
    <property type="term" value="F:RNA-DNA hybrid ribonuclease activity"/>
    <property type="evidence" value="ECO:0007669"/>
    <property type="project" value="InterPro"/>
</dbReference>
<dbReference type="EMBL" id="BEXD01002090">
    <property type="protein sequence ID" value="GBB96945.1"/>
    <property type="molecule type" value="Genomic_DNA"/>
</dbReference>
<proteinExistence type="predicted"/>
<gene>
    <name evidence="4" type="ORF">RclHR1_02880011</name>
</gene>
<feature type="region of interest" description="Disordered" evidence="1">
    <location>
        <begin position="1862"/>
        <end position="1895"/>
    </location>
</feature>
<evidence type="ECO:0000313" key="5">
    <source>
        <dbReference type="Proteomes" id="UP000247702"/>
    </source>
</evidence>
<comment type="caution">
    <text evidence="4">The sequence shown here is derived from an EMBL/GenBank/DDBJ whole genome shotgun (WGS) entry which is preliminary data.</text>
</comment>
<accession>A0A2Z6R4H6</accession>
<evidence type="ECO:0000259" key="3">
    <source>
        <dbReference type="PROSITE" id="PS50879"/>
    </source>
</evidence>
<sequence length="1973" mass="228039">MDNKNTEENFSAQQRTQDTNLNLTNIDFNSRPINNNEDLLLLNNINNLPPDHYPSYSINTNNQYTTDYLKIGSINIQRGFRTKLNSITDFFTTHNFSILGLTEIGLTQPQLFPTRQPIPIYNPASNNDISHPSGHLTLIKDTNGDPYNDPSSGIGIILNETLTKHLGKIRLHKGRCIEIELHFKNMHLLIINTYIHANNQKKKEIQELYEHITQAIAKHKALPHSQVIIMGDFNANPKGSTAHTPSWKKEIFHNLKRHHLTNTIKFFHDSLLPTRVNKEGSIPTSAIDHIYTTQHIIEHTFFSDVHTINPNLEFTTDHKAPFIIIDRNLFSPNKSLKIQYDLSTYRPSQRKKIKYNYNNMDEEKWVTFTNRSLLHLNKNIQQWLPDAYSQTCPSKYRINKKWKIIKYSIEATKHDKTVPLEPYKQRSHYKNDTPLPVRQLKNKIIVIHESLSRFSKRKLEHTTQASFDLINPRNWDDYWSNWQSIKWNLHNINKLLEMPIFTQLPRSISRQNFRQTKQTIQKGLYTCKELLKEHQLKYDLNNIDKFIIQRNNNIISNQRKMINSIMDRKPRTIQLDRLIITNPDTQEQSLTRCPETIASHVNEHFQTLGQSIQDIEATPRYRNIDDIPPQFRDTYRRSPRIPPTTYDSVLVPITLEEVTSTISSLPNHKASGVSGITYEDIKHLHINFFDFIVNFFNDILTSGTLPNGWNNAHLYPIPKPTDWGNDITNTRPIILLETFRKLFVKIITSRLHKILSNSSILQPNNRAGLSGESTFQPLQHLTHSIEMANLKGRKQELWIGLQDLSKAYDRINTSLLKLSLQRIGIPNKINHLILQLFTNRYNQVITPTGYTPSYKVIQGIDQGEVISPLMWIIYYDPLFAYINTAPISKEDRFTIIVPKKKNIWDSPQNDLPIEYTLSVQGYLDDTTWVAPSLSALNRLLSMAEDFYKIANIKINKDKYRILTNNASLANKPVAIQIQGETWHTTTLGRNDCAKILGIHVNAFNNPRPHIKKLVSTTKFFANILRRKKITHNHVIYIVNKILIPILEYRNQFSFLTHRVCEDILAPIKKIFKHSLHLPLNTPDNIIYNNMFPSINNFFFNQICSHASLTQLLFNSPSLRIIALQQILILMDYLWTADYPTKDDLELLATLKIQQTLLLKRIYAFSSINLFFIPNITVRITGGHSPIIKHIPNLSKSDLTSLRAKRILFLDQTGRTPHWYEKLLSTTWSTSSMKFITPMPTPPTQRLIRHSPTIKDCLTHNPHNEWTITWDANTSDIIYGKSITQTNHPGSRSITQIQHYIQAYVETFSPTNSTNTNASTPRRMTSFLRPCKGCSRHVYNISNPTICTLYIATDKLIKIKVYRPLHIPAHITSPKRTWKFPTLHHHTLRTIAYNDYQQSQHNSNYLTPVIPVPREHSSETLAFYHQNPILNPLSPLFLKNLIIGFEQLIDRLMFLSHQFINFSDFTFYTDGSLFQDGPNKSIMGFAWIELSTSSNPTSFQGATMFQPSSTTAETFAVLTTLLVTPINSKINIFTDSLNTITNYNKFSRGNISTRQKLKFTTYPVWSLIDRLIEHKHLSVTFTKVKSHSGNTYNDQADLLSKAAVTLSPIFLSPKADPFSLMTATFDYLGPLYGNLRKWTKHACHAYMAASSLHNHSQRHLLHLMDSHPIDWSSTSQWLRKNNDNGAPCSFQNDKITGHKIKSYTHLLPTADLQQRNYPRLYPSRPILCSECNSQVYNNSHIGFCPSHLTDLNHDLQTAAQCLGSLITSSPNAPLSTRDVTLSIGRSALFSQVTDINHPIYLLLHQLVPEELISLVHLHIRSRKATMDIVEHFIQYFYTQVTRKFWRLHSNSFHSWEKARRITKTKKRSYRKRRRTTHSEVSRDTPMTPPSTSVGPRTLIMTSTTRSSHSQPPHYYCIPKIDRDDHRAVLYCLGSNYLHAGPWVSYFNSSNSVSLPYPEFRKLYFNSLGLLYTRS</sequence>
<reference evidence="4 5" key="1">
    <citation type="submission" date="2017-11" db="EMBL/GenBank/DDBJ databases">
        <title>The genome of Rhizophagus clarus HR1 reveals common genetic basis of auxotrophy among arbuscular mycorrhizal fungi.</title>
        <authorList>
            <person name="Kobayashi Y."/>
        </authorList>
    </citation>
    <scope>NUCLEOTIDE SEQUENCE [LARGE SCALE GENOMIC DNA]</scope>
    <source>
        <strain evidence="4 5">HR1</strain>
    </source>
</reference>
<dbReference type="InterPro" id="IPR002156">
    <property type="entry name" value="RNaseH_domain"/>
</dbReference>
<keyword evidence="5" id="KW-1185">Reference proteome</keyword>
<dbReference type="SUPFAM" id="SSF53098">
    <property type="entry name" value="Ribonuclease H-like"/>
    <property type="match status" value="1"/>
</dbReference>
<evidence type="ECO:0008006" key="6">
    <source>
        <dbReference type="Google" id="ProtNLM"/>
    </source>
</evidence>
<dbReference type="Pfam" id="PF14529">
    <property type="entry name" value="Exo_endo_phos_2"/>
    <property type="match status" value="1"/>
</dbReference>
<dbReference type="PROSITE" id="PS50879">
    <property type="entry name" value="RNASE_H_1"/>
    <property type="match status" value="1"/>
</dbReference>
<dbReference type="Proteomes" id="UP000247702">
    <property type="component" value="Unassembled WGS sequence"/>
</dbReference>
<protein>
    <recommendedName>
        <fullName evidence="6">RNase H type-1 domain-containing protein</fullName>
    </recommendedName>
</protein>
<feature type="compositionally biased region" description="Basic residues" evidence="1">
    <location>
        <begin position="1862"/>
        <end position="1874"/>
    </location>
</feature>
<dbReference type="Gene3D" id="3.30.420.10">
    <property type="entry name" value="Ribonuclease H-like superfamily/Ribonuclease H"/>
    <property type="match status" value="1"/>
</dbReference>
<feature type="compositionally biased region" description="Polar residues" evidence="1">
    <location>
        <begin position="8"/>
        <end position="22"/>
    </location>
</feature>
<dbReference type="Pfam" id="PF00075">
    <property type="entry name" value="RNase_H"/>
    <property type="match status" value="1"/>
</dbReference>
<evidence type="ECO:0000256" key="1">
    <source>
        <dbReference type="SAM" id="MobiDB-lite"/>
    </source>
</evidence>
<evidence type="ECO:0000259" key="2">
    <source>
        <dbReference type="PROSITE" id="PS50878"/>
    </source>
</evidence>
<dbReference type="InterPro" id="IPR036691">
    <property type="entry name" value="Endo/exonu/phosph_ase_sf"/>
</dbReference>
<dbReference type="InterPro" id="IPR012337">
    <property type="entry name" value="RNaseH-like_sf"/>
</dbReference>
<feature type="domain" description="RNase H type-1" evidence="3">
    <location>
        <begin position="1460"/>
        <end position="1604"/>
    </location>
</feature>
<dbReference type="Pfam" id="PF00078">
    <property type="entry name" value="RVT_1"/>
    <property type="match status" value="1"/>
</dbReference>
<dbReference type="PANTHER" id="PTHR19446">
    <property type="entry name" value="REVERSE TRANSCRIPTASES"/>
    <property type="match status" value="1"/>
</dbReference>
<dbReference type="Gene3D" id="3.60.10.10">
    <property type="entry name" value="Endonuclease/exonuclease/phosphatase"/>
    <property type="match status" value="1"/>
</dbReference>
<feature type="region of interest" description="Disordered" evidence="1">
    <location>
        <begin position="1"/>
        <end position="22"/>
    </location>
</feature>
<dbReference type="InterPro" id="IPR000477">
    <property type="entry name" value="RT_dom"/>
</dbReference>
<name>A0A2Z6R4H6_9GLOM</name>
<dbReference type="InterPro" id="IPR005135">
    <property type="entry name" value="Endo/exonuclease/phosphatase"/>
</dbReference>